<protein>
    <recommendedName>
        <fullName evidence="7 8">Ribulokinase</fullName>
        <ecNumber evidence="7 8">2.7.1.16</ecNumber>
    </recommendedName>
</protein>
<evidence type="ECO:0000259" key="11">
    <source>
        <dbReference type="Pfam" id="PF02782"/>
    </source>
</evidence>
<dbReference type="NCBIfam" id="NF003154">
    <property type="entry name" value="PRK04123.1"/>
    <property type="match status" value="1"/>
</dbReference>
<dbReference type="OrthoDB" id="9805576at2"/>
<dbReference type="InterPro" id="IPR018484">
    <property type="entry name" value="FGGY_N"/>
</dbReference>
<dbReference type="InterPro" id="IPR043129">
    <property type="entry name" value="ATPase_NBD"/>
</dbReference>
<evidence type="ECO:0000256" key="5">
    <source>
        <dbReference type="ARBA" id="ARBA00022935"/>
    </source>
</evidence>
<feature type="domain" description="Carbohydrate kinase FGGY C-terminal" evidence="11">
    <location>
        <begin position="289"/>
        <end position="487"/>
    </location>
</feature>
<evidence type="ECO:0000256" key="8">
    <source>
        <dbReference type="NCBIfam" id="TIGR01234"/>
    </source>
</evidence>
<dbReference type="CDD" id="cd07781">
    <property type="entry name" value="ASKHA_NBD_FGGY_L-RBK"/>
    <property type="match status" value="1"/>
</dbReference>
<dbReference type="PANTHER" id="PTHR43435">
    <property type="entry name" value="RIBULOKINASE"/>
    <property type="match status" value="1"/>
</dbReference>
<evidence type="ECO:0000256" key="9">
    <source>
        <dbReference type="RuleBase" id="RU003455"/>
    </source>
</evidence>
<organism evidence="12 13">
    <name type="scientific">Peribacillus simplex NBRC 15720 = DSM 1321</name>
    <dbReference type="NCBI Taxonomy" id="1349754"/>
    <lineage>
        <taxon>Bacteria</taxon>
        <taxon>Bacillati</taxon>
        <taxon>Bacillota</taxon>
        <taxon>Bacilli</taxon>
        <taxon>Bacillales</taxon>
        <taxon>Bacillaceae</taxon>
        <taxon>Peribacillus</taxon>
    </lineage>
</organism>
<sequence>MNDRYTIGIDYGTESGRVLLVNIANGNEMATHVTPYRHGVMSNRLPDGRKLEKDWALQHPSDYLDVLYTSVPEVIRLSGVDANDVIGIGIDFTSCTILPIDKKGDPLCFDEKWKRDPHSWVKLWKHHAAQKEADDITRIAQATNQPFLQRYGGKISSEWMFPKILQVLRESPDIYEETDLFMEAGDWITFRLTNELVRSSNMSGYKALWDKKDGYPDPAFLAAIDERLLDILDTKMRGEVLPIAGRSGGLTEGMAKEMGLKPGTAVSVSIIDAHAGVPAVGAVHPGQFVMTMGTSTCHMLISEKKQKVEGICGVVEDGIIPGSFSYETGQVAVGDSFAWYIEQAVPEYVKKEAEQEGVNLHGLMEKKASCLMPGQSGLVALDWWNGNRTVLVDANLSGVIAGITLSTKPEEIYRALLESTAFGTRKILETFENDGIEINDLFACGGLPQKNKLLMQIYADILNREIKTADGEQVVALGAAIYAATAAGRINGGYDSIEEAASKMAKVKEKTFIPVKENVRIYKQLYAYYLELHDFFGRDHISIMHGLKKLRSVD</sequence>
<evidence type="ECO:0000256" key="7">
    <source>
        <dbReference type="HAMAP-Rule" id="MF_00520"/>
    </source>
</evidence>
<feature type="domain" description="Carbohydrate kinase FGGY N-terminal" evidence="10">
    <location>
        <begin position="5"/>
        <end position="276"/>
    </location>
</feature>
<dbReference type="InterPro" id="IPR018483">
    <property type="entry name" value="Carb_kinase_FGGY_CS"/>
</dbReference>
<dbReference type="GO" id="GO:0005737">
    <property type="term" value="C:cytoplasm"/>
    <property type="evidence" value="ECO:0007669"/>
    <property type="project" value="TreeGrafter"/>
</dbReference>
<dbReference type="GO" id="GO:0008741">
    <property type="term" value="F:ribulokinase activity"/>
    <property type="evidence" value="ECO:0007669"/>
    <property type="project" value="UniProtKB-UniRule"/>
</dbReference>
<evidence type="ECO:0000259" key="10">
    <source>
        <dbReference type="Pfam" id="PF00370"/>
    </source>
</evidence>
<dbReference type="NCBIfam" id="TIGR01234">
    <property type="entry name" value="L-ribulokinase"/>
    <property type="match status" value="1"/>
</dbReference>
<comment type="catalytic activity">
    <reaction evidence="7 9">
        <text>L-ribulose + ATP = L-ribulose 5-phosphate + ADP + H(+)</text>
        <dbReference type="Rhea" id="RHEA:22072"/>
        <dbReference type="ChEBI" id="CHEBI:15378"/>
        <dbReference type="ChEBI" id="CHEBI:16880"/>
        <dbReference type="ChEBI" id="CHEBI:30616"/>
        <dbReference type="ChEBI" id="CHEBI:58226"/>
        <dbReference type="ChEBI" id="CHEBI:456216"/>
        <dbReference type="EC" id="2.7.1.16"/>
    </reaction>
</comment>
<dbReference type="EC" id="2.7.1.16" evidence="7 8"/>
<dbReference type="GO" id="GO:0019569">
    <property type="term" value="P:L-arabinose catabolic process to D-xylulose 5-phosphate"/>
    <property type="evidence" value="ECO:0007669"/>
    <property type="project" value="UniProtKB-UniRule"/>
</dbReference>
<dbReference type="InterPro" id="IPR005929">
    <property type="entry name" value="Ribulokinase"/>
</dbReference>
<proteinExistence type="inferred from homology"/>
<dbReference type="PROSITE" id="PS00445">
    <property type="entry name" value="FGGY_KINASES_2"/>
    <property type="match status" value="1"/>
</dbReference>
<dbReference type="GeneID" id="56471428"/>
<dbReference type="PANTHER" id="PTHR43435:SF4">
    <property type="entry name" value="FGGY CARBOHYDRATE KINASE DOMAIN-CONTAINING PROTEIN"/>
    <property type="match status" value="1"/>
</dbReference>
<accession>A0A223EPK4</accession>
<evidence type="ECO:0000313" key="13">
    <source>
        <dbReference type="Proteomes" id="UP000214618"/>
    </source>
</evidence>
<dbReference type="Pfam" id="PF00370">
    <property type="entry name" value="FGGY_N"/>
    <property type="match status" value="1"/>
</dbReference>
<name>A0A223EPK4_9BACI</name>
<reference evidence="12 13" key="1">
    <citation type="submission" date="2016-10" db="EMBL/GenBank/DDBJ databases">
        <title>The whole genome sequencing and assembly of Bacillus simplex DSM 1321 strain.</title>
        <authorList>
            <person name="Park M.-K."/>
            <person name="Lee Y.-J."/>
            <person name="Yi H."/>
            <person name="Bahn Y.-S."/>
            <person name="Kim J.F."/>
            <person name="Lee D.-W."/>
        </authorList>
    </citation>
    <scope>NUCLEOTIDE SEQUENCE [LARGE SCALE GENOMIC DNA]</scope>
    <source>
        <strain evidence="12 13">DSM 1321</strain>
    </source>
</reference>
<dbReference type="Proteomes" id="UP000214618">
    <property type="component" value="Chromosome"/>
</dbReference>
<comment type="similarity">
    <text evidence="7 9">Belongs to the ribulokinase family.</text>
</comment>
<dbReference type="SUPFAM" id="SSF53067">
    <property type="entry name" value="Actin-like ATPase domain"/>
    <property type="match status" value="2"/>
</dbReference>
<keyword evidence="1 7" id="KW-0808">Transferase</keyword>
<keyword evidence="6 7" id="KW-0119">Carbohydrate metabolism</keyword>
<keyword evidence="4 7" id="KW-0067">ATP-binding</keyword>
<evidence type="ECO:0000256" key="3">
    <source>
        <dbReference type="ARBA" id="ARBA00022777"/>
    </source>
</evidence>
<dbReference type="GO" id="GO:0019150">
    <property type="term" value="F:D-ribulokinase activity"/>
    <property type="evidence" value="ECO:0007669"/>
    <property type="project" value="RHEA"/>
</dbReference>
<dbReference type="InterPro" id="IPR018485">
    <property type="entry name" value="FGGY_C"/>
</dbReference>
<dbReference type="InterPro" id="IPR000577">
    <property type="entry name" value="Carb_kinase_FGGY"/>
</dbReference>
<dbReference type="Pfam" id="PF02782">
    <property type="entry name" value="FGGY_C"/>
    <property type="match status" value="1"/>
</dbReference>
<dbReference type="EMBL" id="CP017704">
    <property type="protein sequence ID" value="ASS97197.1"/>
    <property type="molecule type" value="Genomic_DNA"/>
</dbReference>
<evidence type="ECO:0000256" key="2">
    <source>
        <dbReference type="ARBA" id="ARBA00022741"/>
    </source>
</evidence>
<dbReference type="PIRSF" id="PIRSF000538">
    <property type="entry name" value="GlpK"/>
    <property type="match status" value="1"/>
</dbReference>
<keyword evidence="5 7" id="KW-0054">Arabinose catabolism</keyword>
<comment type="pathway">
    <text evidence="7 9">Carbohydrate degradation; L-arabinose degradation via L-ribulose; D-xylulose 5-phosphate from L-arabinose (bacterial route): step 2/3.</text>
</comment>
<keyword evidence="3 7" id="KW-0418">Kinase</keyword>
<gene>
    <name evidence="7" type="primary">araB</name>
    <name evidence="12" type="ORF">BS1321_01650</name>
</gene>
<evidence type="ECO:0000256" key="6">
    <source>
        <dbReference type="ARBA" id="ARBA00023277"/>
    </source>
</evidence>
<dbReference type="Gene3D" id="3.30.420.40">
    <property type="match status" value="2"/>
</dbReference>
<dbReference type="UniPathway" id="UPA00145">
    <property type="reaction ID" value="UER00566"/>
</dbReference>
<dbReference type="HAMAP" id="MF_00520">
    <property type="entry name" value="Ribulokinase"/>
    <property type="match status" value="1"/>
</dbReference>
<keyword evidence="2 7" id="KW-0547">Nucleotide-binding</keyword>
<evidence type="ECO:0000256" key="4">
    <source>
        <dbReference type="ARBA" id="ARBA00022840"/>
    </source>
</evidence>
<evidence type="ECO:0000256" key="1">
    <source>
        <dbReference type="ARBA" id="ARBA00022679"/>
    </source>
</evidence>
<dbReference type="GO" id="GO:0005524">
    <property type="term" value="F:ATP binding"/>
    <property type="evidence" value="ECO:0007669"/>
    <property type="project" value="UniProtKB-UniRule"/>
</dbReference>
<dbReference type="AlphaFoldDB" id="A0A223EPK4"/>
<dbReference type="RefSeq" id="WP_063233630.1">
    <property type="nucleotide sequence ID" value="NZ_BCVO01000009.1"/>
</dbReference>
<comment type="catalytic activity">
    <reaction evidence="7">
        <text>D-ribulose + ATP = D-ribulose 5-phosphate + ADP + H(+)</text>
        <dbReference type="Rhea" id="RHEA:17601"/>
        <dbReference type="ChEBI" id="CHEBI:15378"/>
        <dbReference type="ChEBI" id="CHEBI:17173"/>
        <dbReference type="ChEBI" id="CHEBI:30616"/>
        <dbReference type="ChEBI" id="CHEBI:58121"/>
        <dbReference type="ChEBI" id="CHEBI:456216"/>
        <dbReference type="EC" id="2.7.1.16"/>
    </reaction>
</comment>
<evidence type="ECO:0000313" key="12">
    <source>
        <dbReference type="EMBL" id="ASS97197.1"/>
    </source>
</evidence>